<keyword evidence="1" id="KW-1133">Transmembrane helix</keyword>
<keyword evidence="1" id="KW-0812">Transmembrane</keyword>
<evidence type="ECO:0000313" key="3">
    <source>
        <dbReference type="Proteomes" id="UP000253426"/>
    </source>
</evidence>
<dbReference type="RefSeq" id="WP_113959185.1">
    <property type="nucleotide sequence ID" value="NZ_QNRR01000005.1"/>
</dbReference>
<gene>
    <name evidence="2" type="ORF">DES53_105104</name>
</gene>
<dbReference type="Proteomes" id="UP000253426">
    <property type="component" value="Unassembled WGS sequence"/>
</dbReference>
<evidence type="ECO:0000313" key="2">
    <source>
        <dbReference type="EMBL" id="RBP43705.1"/>
    </source>
</evidence>
<name>A0A366HNZ8_9BACT</name>
<protein>
    <submittedName>
        <fullName evidence="2">Uncharacterized protein</fullName>
    </submittedName>
</protein>
<sequence>MALTWQVTQQDTLRIQDRANGGPVIWVCAGILLLVGAKFGWWLLLALGEMARAVLHADFGYMFTYIFGLILLVVMTAAFVLPGLWMLFARSVVEVHPAEGYISEMRDYVAWRKTKRHEISEVSAVRGTHEVSQNRSNSTVEKYRLDVTLKGKGTNEFLAAQPDTRERAQELGALIAAKIGVPFLDHTLKRDSYEDFRYER</sequence>
<comment type="caution">
    <text evidence="2">The sequence shown here is derived from an EMBL/GenBank/DDBJ whole genome shotgun (WGS) entry which is preliminary data.</text>
</comment>
<evidence type="ECO:0000256" key="1">
    <source>
        <dbReference type="SAM" id="Phobius"/>
    </source>
</evidence>
<feature type="transmembrane region" description="Helical" evidence="1">
    <location>
        <begin position="59"/>
        <end position="88"/>
    </location>
</feature>
<organism evidence="2 3">
    <name type="scientific">Roseimicrobium gellanilyticum</name>
    <dbReference type="NCBI Taxonomy" id="748857"/>
    <lineage>
        <taxon>Bacteria</taxon>
        <taxon>Pseudomonadati</taxon>
        <taxon>Verrucomicrobiota</taxon>
        <taxon>Verrucomicrobiia</taxon>
        <taxon>Verrucomicrobiales</taxon>
        <taxon>Verrucomicrobiaceae</taxon>
        <taxon>Roseimicrobium</taxon>
    </lineage>
</organism>
<keyword evidence="1" id="KW-0472">Membrane</keyword>
<feature type="transmembrane region" description="Helical" evidence="1">
    <location>
        <begin position="24"/>
        <end position="47"/>
    </location>
</feature>
<dbReference type="EMBL" id="QNRR01000005">
    <property type="protein sequence ID" value="RBP43705.1"/>
    <property type="molecule type" value="Genomic_DNA"/>
</dbReference>
<dbReference type="AlphaFoldDB" id="A0A366HNZ8"/>
<accession>A0A366HNZ8</accession>
<keyword evidence="3" id="KW-1185">Reference proteome</keyword>
<reference evidence="2 3" key="1">
    <citation type="submission" date="2018-06" db="EMBL/GenBank/DDBJ databases">
        <title>Genomic Encyclopedia of Type Strains, Phase IV (KMG-IV): sequencing the most valuable type-strain genomes for metagenomic binning, comparative biology and taxonomic classification.</title>
        <authorList>
            <person name="Goeker M."/>
        </authorList>
    </citation>
    <scope>NUCLEOTIDE SEQUENCE [LARGE SCALE GENOMIC DNA]</scope>
    <source>
        <strain evidence="2 3">DSM 25532</strain>
    </source>
</reference>
<proteinExistence type="predicted"/>